<evidence type="ECO:0000256" key="2">
    <source>
        <dbReference type="ARBA" id="ARBA00022801"/>
    </source>
</evidence>
<evidence type="ECO:0000313" key="6">
    <source>
        <dbReference type="Proteomes" id="UP000807306"/>
    </source>
</evidence>
<dbReference type="InterPro" id="IPR002018">
    <property type="entry name" value="CarbesteraseB"/>
</dbReference>
<dbReference type="GO" id="GO:0016787">
    <property type="term" value="F:hydrolase activity"/>
    <property type="evidence" value="ECO:0007669"/>
    <property type="project" value="UniProtKB-KW"/>
</dbReference>
<dbReference type="EC" id="3.1.1.-" evidence="3"/>
<organism evidence="5 6">
    <name type="scientific">Crepidotus variabilis</name>
    <dbReference type="NCBI Taxonomy" id="179855"/>
    <lineage>
        <taxon>Eukaryota</taxon>
        <taxon>Fungi</taxon>
        <taxon>Dikarya</taxon>
        <taxon>Basidiomycota</taxon>
        <taxon>Agaricomycotina</taxon>
        <taxon>Agaricomycetes</taxon>
        <taxon>Agaricomycetidae</taxon>
        <taxon>Agaricales</taxon>
        <taxon>Agaricineae</taxon>
        <taxon>Crepidotaceae</taxon>
        <taxon>Crepidotus</taxon>
    </lineage>
</organism>
<proteinExistence type="inferred from homology"/>
<dbReference type="InterPro" id="IPR029058">
    <property type="entry name" value="AB_hydrolase_fold"/>
</dbReference>
<dbReference type="PANTHER" id="PTHR43142:SF3">
    <property type="entry name" value="PUTATIVE (AFU_ORTHOLOGUE AFUA_3G09070)-RELATED"/>
    <property type="match status" value="1"/>
</dbReference>
<reference evidence="5" key="1">
    <citation type="submission" date="2020-11" db="EMBL/GenBank/DDBJ databases">
        <authorList>
            <consortium name="DOE Joint Genome Institute"/>
            <person name="Ahrendt S."/>
            <person name="Riley R."/>
            <person name="Andreopoulos W."/>
            <person name="Labutti K."/>
            <person name="Pangilinan J."/>
            <person name="Ruiz-Duenas F.J."/>
            <person name="Barrasa J.M."/>
            <person name="Sanchez-Garcia M."/>
            <person name="Camarero S."/>
            <person name="Miyauchi S."/>
            <person name="Serrano A."/>
            <person name="Linde D."/>
            <person name="Babiker R."/>
            <person name="Drula E."/>
            <person name="Ayuso-Fernandez I."/>
            <person name="Pacheco R."/>
            <person name="Padilla G."/>
            <person name="Ferreira P."/>
            <person name="Barriuso J."/>
            <person name="Kellner H."/>
            <person name="Castanera R."/>
            <person name="Alfaro M."/>
            <person name="Ramirez L."/>
            <person name="Pisabarro A.G."/>
            <person name="Kuo A."/>
            <person name="Tritt A."/>
            <person name="Lipzen A."/>
            <person name="He G."/>
            <person name="Yan M."/>
            <person name="Ng V."/>
            <person name="Cullen D."/>
            <person name="Martin F."/>
            <person name="Rosso M.-N."/>
            <person name="Henrissat B."/>
            <person name="Hibbett D."/>
            <person name="Martinez A.T."/>
            <person name="Grigoriev I.V."/>
        </authorList>
    </citation>
    <scope>NUCLEOTIDE SEQUENCE</scope>
    <source>
        <strain evidence="5">CBS 506.95</strain>
    </source>
</reference>
<dbReference type="AlphaFoldDB" id="A0A9P6JN15"/>
<dbReference type="OrthoDB" id="408631at2759"/>
<sequence>MILPAVVGAILALAVDFIAASPINATTVGSDFHLLFQNDLNWPAAQDHNGTIFLDTPMTHEKAVEACQKLNEGLLTTSGTHFKSDTESLVKYLEYNQQVQPTQSFWIAGENSTNCQSYSMVSGLGLGSCNTALPTFCSQSAPYRPNTNVDQNPAYQVQLQSQSITFIGNRDHLTFRFLGIPFANPVQRFAYSTPYTASSPVTLNSTSYGPACPQAGTGQEDCLFLNVYTPYIPQNAEEARRNKKLKPVMVWIYGGGFIAGEADTPQYDGGNMASRSDLVYVSINYRLGPLGFLTLNDGVTNGNFGLGDQVTALEWIQKHIAAFGGDPSRVTIYGESSGAGSVRALLSSPPAFGLFGGAISQSMPGALVLNEFDLLDVATEYKTFDVPLIKSMGCDNSTDILECLRAIPVEKISANPTLTRGVVVDGHYITGPRLGVAGNVPVAPAHVIFGWMREDGAPLAHLPASSTNQTQSLISAGISPNLAAKIVASPDLFPLSQGPNATVNLFNLTSRVLTTGVFACPNQAIVASAGKHRSFPTTYAYRFDRSYSIGHFAAFASGFCAPPKSPEFPNGDPNQPYFRCHGGELYYTAGTLGQDSVPFRDPEDLLLSQITVDAWGSFARTYNPNPSFEYLAARGYNASAEAFRKAGPWMPATLLTEAPLRLMDVPLRSVAWPDTQQCNLLGLPDTMFDG</sequence>
<dbReference type="Proteomes" id="UP000807306">
    <property type="component" value="Unassembled WGS sequence"/>
</dbReference>
<accession>A0A9P6JN15</accession>
<feature type="signal peptide" evidence="3">
    <location>
        <begin position="1"/>
        <end position="20"/>
    </location>
</feature>
<dbReference type="Pfam" id="PF00135">
    <property type="entry name" value="COesterase"/>
    <property type="match status" value="1"/>
</dbReference>
<keyword evidence="6" id="KW-1185">Reference proteome</keyword>
<name>A0A9P6JN15_9AGAR</name>
<protein>
    <recommendedName>
        <fullName evidence="3">Carboxylic ester hydrolase</fullName>
        <ecNumber evidence="3">3.1.1.-</ecNumber>
    </recommendedName>
</protein>
<evidence type="ECO:0000313" key="5">
    <source>
        <dbReference type="EMBL" id="KAF9526696.1"/>
    </source>
</evidence>
<dbReference type="PROSITE" id="PS00941">
    <property type="entry name" value="CARBOXYLESTERASE_B_2"/>
    <property type="match status" value="1"/>
</dbReference>
<dbReference type="PANTHER" id="PTHR43142">
    <property type="entry name" value="CARBOXYLIC ESTER HYDROLASE"/>
    <property type="match status" value="1"/>
</dbReference>
<dbReference type="InterPro" id="IPR019819">
    <property type="entry name" value="Carboxylesterase_B_CS"/>
</dbReference>
<dbReference type="Gene3D" id="3.40.50.1820">
    <property type="entry name" value="alpha/beta hydrolase"/>
    <property type="match status" value="1"/>
</dbReference>
<keyword evidence="3" id="KW-0732">Signal</keyword>
<evidence type="ECO:0000256" key="1">
    <source>
        <dbReference type="ARBA" id="ARBA00005964"/>
    </source>
</evidence>
<comment type="similarity">
    <text evidence="1 3">Belongs to the type-B carboxylesterase/lipase family.</text>
</comment>
<dbReference type="InterPro" id="IPR019826">
    <property type="entry name" value="Carboxylesterase_B_AS"/>
</dbReference>
<feature type="chain" id="PRO_5040540923" description="Carboxylic ester hydrolase" evidence="3">
    <location>
        <begin position="21"/>
        <end position="690"/>
    </location>
</feature>
<feature type="domain" description="Carboxylesterase type B" evidence="4">
    <location>
        <begin position="176"/>
        <end position="629"/>
    </location>
</feature>
<dbReference type="SUPFAM" id="SSF53474">
    <property type="entry name" value="alpha/beta-Hydrolases"/>
    <property type="match status" value="1"/>
</dbReference>
<evidence type="ECO:0000259" key="4">
    <source>
        <dbReference type="Pfam" id="PF00135"/>
    </source>
</evidence>
<dbReference type="PROSITE" id="PS00122">
    <property type="entry name" value="CARBOXYLESTERASE_B_1"/>
    <property type="match status" value="1"/>
</dbReference>
<dbReference type="EMBL" id="MU157868">
    <property type="protein sequence ID" value="KAF9526696.1"/>
    <property type="molecule type" value="Genomic_DNA"/>
</dbReference>
<gene>
    <name evidence="5" type="ORF">CPB83DRAFT_857309</name>
</gene>
<evidence type="ECO:0000256" key="3">
    <source>
        <dbReference type="RuleBase" id="RU361235"/>
    </source>
</evidence>
<comment type="caution">
    <text evidence="5">The sequence shown here is derived from an EMBL/GenBank/DDBJ whole genome shotgun (WGS) entry which is preliminary data.</text>
</comment>
<keyword evidence="2 3" id="KW-0378">Hydrolase</keyword>